<dbReference type="SUPFAM" id="SSF52540">
    <property type="entry name" value="P-loop containing nucleoside triphosphate hydrolases"/>
    <property type="match status" value="2"/>
</dbReference>
<dbReference type="Pfam" id="PF08455">
    <property type="entry name" value="SNF2_assoc"/>
    <property type="match status" value="1"/>
</dbReference>
<dbReference type="InterPro" id="IPR007527">
    <property type="entry name" value="Znf_SWIM"/>
</dbReference>
<gene>
    <name evidence="6" type="ORF">ACFSJH_12825</name>
</gene>
<dbReference type="InterPro" id="IPR014001">
    <property type="entry name" value="Helicase_ATP-bd"/>
</dbReference>
<dbReference type="InterPro" id="IPR001650">
    <property type="entry name" value="Helicase_C-like"/>
</dbReference>
<evidence type="ECO:0000256" key="1">
    <source>
        <dbReference type="ARBA" id="ARBA00022801"/>
    </source>
</evidence>
<proteinExistence type="predicted"/>
<evidence type="ECO:0000259" key="3">
    <source>
        <dbReference type="PROSITE" id="PS50966"/>
    </source>
</evidence>
<evidence type="ECO:0000313" key="6">
    <source>
        <dbReference type="EMBL" id="MFD2116608.1"/>
    </source>
</evidence>
<dbReference type="InterPro" id="IPR013663">
    <property type="entry name" value="Helicase_SWF/SNF/SWI_bac"/>
</dbReference>
<keyword evidence="7" id="KW-1185">Reference proteome</keyword>
<dbReference type="InterPro" id="IPR027417">
    <property type="entry name" value="P-loop_NTPase"/>
</dbReference>
<name>A0ABW4YM99_9BACL</name>
<dbReference type="RefSeq" id="WP_377772972.1">
    <property type="nucleotide sequence ID" value="NZ_JBHUHO010000031.1"/>
</dbReference>
<keyword evidence="2" id="KW-0479">Metal-binding</keyword>
<keyword evidence="1" id="KW-0378">Hydrolase</keyword>
<evidence type="ECO:0000256" key="2">
    <source>
        <dbReference type="PROSITE-ProRule" id="PRU00325"/>
    </source>
</evidence>
<evidence type="ECO:0000259" key="4">
    <source>
        <dbReference type="PROSITE" id="PS51192"/>
    </source>
</evidence>
<dbReference type="CDD" id="cd18793">
    <property type="entry name" value="SF2_C_SNF"/>
    <property type="match status" value="1"/>
</dbReference>
<protein>
    <submittedName>
        <fullName evidence="6">SNF2 helicase associated domain-containing protein</fullName>
    </submittedName>
</protein>
<accession>A0ABW4YM99</accession>
<dbReference type="Proteomes" id="UP001597362">
    <property type="component" value="Unassembled WGS sequence"/>
</dbReference>
<dbReference type="SMART" id="SM00487">
    <property type="entry name" value="DEXDc"/>
    <property type="match status" value="1"/>
</dbReference>
<dbReference type="PROSITE" id="PS51194">
    <property type="entry name" value="HELICASE_CTER"/>
    <property type="match status" value="1"/>
</dbReference>
<evidence type="ECO:0000259" key="5">
    <source>
        <dbReference type="PROSITE" id="PS51194"/>
    </source>
</evidence>
<feature type="domain" description="SWIM-type" evidence="3">
    <location>
        <begin position="53"/>
        <end position="90"/>
    </location>
</feature>
<dbReference type="PROSITE" id="PS51192">
    <property type="entry name" value="HELICASE_ATP_BIND_1"/>
    <property type="match status" value="1"/>
</dbReference>
<dbReference type="PANTHER" id="PTHR10799">
    <property type="entry name" value="SNF2/RAD54 HELICASE FAMILY"/>
    <property type="match status" value="1"/>
</dbReference>
<dbReference type="EMBL" id="JBHUHO010000031">
    <property type="protein sequence ID" value="MFD2116608.1"/>
    <property type="molecule type" value="Genomic_DNA"/>
</dbReference>
<dbReference type="Gene3D" id="3.40.50.10810">
    <property type="entry name" value="Tandem AAA-ATPase domain"/>
    <property type="match status" value="1"/>
</dbReference>
<dbReference type="InterPro" id="IPR049730">
    <property type="entry name" value="SNF2/RAD54-like_C"/>
</dbReference>
<keyword evidence="2" id="KW-0862">Zinc</keyword>
<feature type="domain" description="Helicase C-terminal" evidence="5">
    <location>
        <begin position="974"/>
        <end position="1133"/>
    </location>
</feature>
<keyword evidence="2" id="KW-0863">Zinc-finger</keyword>
<feature type="domain" description="Helicase ATP-binding" evidence="4">
    <location>
        <begin position="693"/>
        <end position="861"/>
    </location>
</feature>
<comment type="caution">
    <text evidence="6">The sequence shown here is derived from an EMBL/GenBank/DDBJ whole genome shotgun (WGS) entry which is preliminary data.</text>
</comment>
<organism evidence="6 7">
    <name type="scientific">Paenibacillus yanchengensis</name>
    <dbReference type="NCBI Taxonomy" id="2035833"/>
    <lineage>
        <taxon>Bacteria</taxon>
        <taxon>Bacillati</taxon>
        <taxon>Bacillota</taxon>
        <taxon>Bacilli</taxon>
        <taxon>Bacillales</taxon>
        <taxon>Paenibacillaceae</taxon>
        <taxon>Paenibacillus</taxon>
    </lineage>
</organism>
<dbReference type="PROSITE" id="PS50966">
    <property type="entry name" value="ZF_SWIM"/>
    <property type="match status" value="1"/>
</dbReference>
<evidence type="ECO:0000313" key="7">
    <source>
        <dbReference type="Proteomes" id="UP001597362"/>
    </source>
</evidence>
<dbReference type="Pfam" id="PF00176">
    <property type="entry name" value="SNF2-rel_dom"/>
    <property type="match status" value="1"/>
</dbReference>
<dbReference type="Gene3D" id="3.40.50.300">
    <property type="entry name" value="P-loop containing nucleotide triphosphate hydrolases"/>
    <property type="match status" value="1"/>
</dbReference>
<dbReference type="InterPro" id="IPR038718">
    <property type="entry name" value="SNF2-like_sf"/>
</dbReference>
<dbReference type="Pfam" id="PF00271">
    <property type="entry name" value="Helicase_C"/>
    <property type="match status" value="1"/>
</dbReference>
<reference evidence="7" key="1">
    <citation type="journal article" date="2019" name="Int. J. Syst. Evol. Microbiol.">
        <title>The Global Catalogue of Microorganisms (GCM) 10K type strain sequencing project: providing services to taxonomists for standard genome sequencing and annotation.</title>
        <authorList>
            <consortium name="The Broad Institute Genomics Platform"/>
            <consortium name="The Broad Institute Genome Sequencing Center for Infectious Disease"/>
            <person name="Wu L."/>
            <person name="Ma J."/>
        </authorList>
    </citation>
    <scope>NUCLEOTIDE SEQUENCE [LARGE SCALE GENOMIC DNA]</scope>
    <source>
        <strain evidence="7">GH52</strain>
    </source>
</reference>
<sequence length="1141" mass="131426">MSYPLSIKAIQQLCNQTIYERGLEYVEAERVEWSYFEQQYHQFEATVYGKRQEFVTIDLTDRATITATCFCSLQREEACEHIVAALLSLYAILHHVDLIAEIVLNENRDVEHLLDLAEPSVNKQQVQADKQLAPTKQTQKLPVANQYETANLLLQLVKQQQQPPAATQYIHDVRTELSIAYHLKLAASPETDGQPVILLELFVGTTPDALYPVAQPGMFLFKITKKATYVCHSQFIYHPAKHRFSTADYAILQPLIQYIQQDKLYTSHINSARGNKQATLKLNEQALFIPPLLWEQLLPFLLKHHQVHIIDTTSQLANRSIRYERLTYFQQPLPLTVHFFDDAITEQYGLQITGLSNITLLPAYQLAYADRTLLAIDETEADLLFQLQSIAKQQDQLDSFRLIIHAEQMSHYLDAVFPIFKKIATVTIDETITDKVVTYPLQARFYIDRVKDRLLVSLEFQYGDITINPLQEPTMERGYEHILQTDRIKEEKIMALMTYDSFFRTESGFVVDDEEAQFHLLYEVIPQMEQLAEILATAAVKIKLHHEQLHPIMHIHFDERHDWLEFRLDIEGFDEEEIKQLVRAIRLKQRYFKIKSGALVPLSDEQFERIITLMNEVGLHQVAWDGVHGHLPAIKALSLLQFPDDIGQSFKLNPALRKRLAHLQQPDKLNFPIPPMMEPLLRNYQKYGYQWMRTLAYYRVGGILADDMGLGKTIQSITFLAAMLDEIRTLDKAGTKQAALIIAPASLTYNWWQEIQKFAPHIKACVVDGSLTKRKKIIANQEQMDVLITSYPLMRQDSKVYEKYQFHTLLLDEAQFVKNEATRTSVAIKAVRAKHIFALTGTPIENRLQDLFSIFQIVLPELFDNRDILKYYPEQLVARRIAPFILRRTKNDVLKELPPKIEVTYSSELLPEQKKLYVAYLAKLRKETLKHLDDHRFNKEKLRVLAGITRLRQLCCHPALFVDGYEGGSAKLRQLFDIIEECQSSGKRMLIFSQFTSMLQIIAKELGYQAIPYFYLDGATEAAERVALCERFNAGEKDIFLISLKAGGTGLNLTGADTVVLYDPWWNPAVEQQAADRAHRLGQQKVVQVIKLIAKGTLEEKMLQLQQRKKDIIDAVIQPELHQTSALATEDLLELLAIEIE</sequence>
<dbReference type="SMART" id="SM00490">
    <property type="entry name" value="HELICc"/>
    <property type="match status" value="1"/>
</dbReference>
<dbReference type="InterPro" id="IPR000330">
    <property type="entry name" value="SNF2_N"/>
</dbReference>